<dbReference type="Gramene" id="TVU17186">
    <property type="protein sequence ID" value="TVU17186"/>
    <property type="gene ID" value="EJB05_33203"/>
</dbReference>
<evidence type="ECO:0000256" key="1">
    <source>
        <dbReference type="SAM" id="MobiDB-lite"/>
    </source>
</evidence>
<organism evidence="2 3">
    <name type="scientific">Eragrostis curvula</name>
    <name type="common">weeping love grass</name>
    <dbReference type="NCBI Taxonomy" id="38414"/>
    <lineage>
        <taxon>Eukaryota</taxon>
        <taxon>Viridiplantae</taxon>
        <taxon>Streptophyta</taxon>
        <taxon>Embryophyta</taxon>
        <taxon>Tracheophyta</taxon>
        <taxon>Spermatophyta</taxon>
        <taxon>Magnoliopsida</taxon>
        <taxon>Liliopsida</taxon>
        <taxon>Poales</taxon>
        <taxon>Poaceae</taxon>
        <taxon>PACMAD clade</taxon>
        <taxon>Chloridoideae</taxon>
        <taxon>Eragrostideae</taxon>
        <taxon>Eragrostidinae</taxon>
        <taxon>Eragrostis</taxon>
    </lineage>
</organism>
<sequence>MRIPRLLGTGAPSEREGWTHVHCAQELFDGMPTKNLGKEALGDGVLPNGTRVAKGTRSSSASTHGRDMGIGETIATSSGRSGGSPEAAGSGTSPATSSLCSNCGPRSCLGRNVGLSNLKIAAAVIIYNFRLELVDGQIVEPLNSVVLHTKNGLRNPFKSNCAAMQEPFVYATYQQNRKGNNCCCCKDDCLYTQNQRNYVQGSRNWKTNQKSRSSKSRPLSRVPIVVLATIKKSCNVPNDWAQKT</sequence>
<keyword evidence="3" id="KW-1185">Reference proteome</keyword>
<accession>A0A5J9U0R6</accession>
<dbReference type="GO" id="GO:0016705">
    <property type="term" value="F:oxidoreductase activity, acting on paired donors, with incorporation or reduction of molecular oxygen"/>
    <property type="evidence" value="ECO:0007669"/>
    <property type="project" value="InterPro"/>
</dbReference>
<dbReference type="AlphaFoldDB" id="A0A5J9U0R6"/>
<dbReference type="OrthoDB" id="1470350at2759"/>
<dbReference type="Gene3D" id="1.10.630.10">
    <property type="entry name" value="Cytochrome P450"/>
    <property type="match status" value="1"/>
</dbReference>
<feature type="non-terminal residue" evidence="2">
    <location>
        <position position="1"/>
    </location>
</feature>
<proteinExistence type="predicted"/>
<reference evidence="2 3" key="1">
    <citation type="journal article" date="2019" name="Sci. Rep.">
        <title>A high-quality genome of Eragrostis curvula grass provides insights into Poaceae evolution and supports new strategies to enhance forage quality.</title>
        <authorList>
            <person name="Carballo J."/>
            <person name="Santos B.A.C.M."/>
            <person name="Zappacosta D."/>
            <person name="Garbus I."/>
            <person name="Selva J.P."/>
            <person name="Gallo C.A."/>
            <person name="Diaz A."/>
            <person name="Albertini E."/>
            <person name="Caccamo M."/>
            <person name="Echenique V."/>
        </authorList>
    </citation>
    <scope>NUCLEOTIDE SEQUENCE [LARGE SCALE GENOMIC DNA]</scope>
    <source>
        <strain evidence="3">cv. Victoria</strain>
        <tissue evidence="2">Leaf</tissue>
    </source>
</reference>
<dbReference type="GO" id="GO:0005506">
    <property type="term" value="F:iron ion binding"/>
    <property type="evidence" value="ECO:0007669"/>
    <property type="project" value="InterPro"/>
</dbReference>
<dbReference type="GO" id="GO:0020037">
    <property type="term" value="F:heme binding"/>
    <property type="evidence" value="ECO:0007669"/>
    <property type="project" value="InterPro"/>
</dbReference>
<protein>
    <submittedName>
        <fullName evidence="2">Uncharacterized protein</fullName>
    </submittedName>
</protein>
<dbReference type="GO" id="GO:0004497">
    <property type="term" value="F:monooxygenase activity"/>
    <property type="evidence" value="ECO:0007669"/>
    <property type="project" value="InterPro"/>
</dbReference>
<feature type="region of interest" description="Disordered" evidence="1">
    <location>
        <begin position="47"/>
        <end position="96"/>
    </location>
</feature>
<dbReference type="SUPFAM" id="SSF48264">
    <property type="entry name" value="Cytochrome P450"/>
    <property type="match status" value="1"/>
</dbReference>
<comment type="caution">
    <text evidence="2">The sequence shown here is derived from an EMBL/GenBank/DDBJ whole genome shotgun (WGS) entry which is preliminary data.</text>
</comment>
<dbReference type="Proteomes" id="UP000324897">
    <property type="component" value="Chromosome 7"/>
</dbReference>
<evidence type="ECO:0000313" key="2">
    <source>
        <dbReference type="EMBL" id="TVU17186.1"/>
    </source>
</evidence>
<feature type="compositionally biased region" description="Low complexity" evidence="1">
    <location>
        <begin position="87"/>
        <end position="96"/>
    </location>
</feature>
<dbReference type="EMBL" id="RWGY01000029">
    <property type="protein sequence ID" value="TVU17186.1"/>
    <property type="molecule type" value="Genomic_DNA"/>
</dbReference>
<gene>
    <name evidence="2" type="ORF">EJB05_33203</name>
</gene>
<evidence type="ECO:0000313" key="3">
    <source>
        <dbReference type="Proteomes" id="UP000324897"/>
    </source>
</evidence>
<name>A0A5J9U0R6_9POAL</name>
<dbReference type="InterPro" id="IPR036396">
    <property type="entry name" value="Cyt_P450_sf"/>
</dbReference>